<evidence type="ECO:0000313" key="4">
    <source>
        <dbReference type="Proteomes" id="UP000176944"/>
    </source>
</evidence>
<dbReference type="Gene3D" id="3.40.50.720">
    <property type="entry name" value="NAD(P)-binding Rossmann-like Domain"/>
    <property type="match status" value="1"/>
</dbReference>
<dbReference type="SUPFAM" id="SSF51735">
    <property type="entry name" value="NAD(P)-binding Rossmann-fold domains"/>
    <property type="match status" value="1"/>
</dbReference>
<evidence type="ECO:0000259" key="1">
    <source>
        <dbReference type="Pfam" id="PF03446"/>
    </source>
</evidence>
<evidence type="ECO:0000313" key="3">
    <source>
        <dbReference type="EMBL" id="AOY78785.1"/>
    </source>
</evidence>
<proteinExistence type="predicted"/>
<gene>
    <name evidence="3" type="ORF">BJP36_01625</name>
</gene>
<accession>A0A1D9FU01</accession>
<dbReference type="GO" id="GO:0016616">
    <property type="term" value="F:oxidoreductase activity, acting on the CH-OH group of donors, NAD or NADP as acceptor"/>
    <property type="evidence" value="ECO:0007669"/>
    <property type="project" value="TreeGrafter"/>
</dbReference>
<dbReference type="Pfam" id="PF03446">
    <property type="entry name" value="NAD_binding_2"/>
    <property type="match status" value="1"/>
</dbReference>
<reference evidence="4" key="1">
    <citation type="submission" date="2016-10" db="EMBL/GenBank/DDBJ databases">
        <title>Comparative genomics uncovers the prolific and rare metabolic potential of the cyanobacterial genus Moorea.</title>
        <authorList>
            <person name="Leao T."/>
            <person name="Castelao G."/>
            <person name="Korobeynikov A."/>
            <person name="Monroe E.A."/>
            <person name="Podell S."/>
            <person name="Glukhov E."/>
            <person name="Allen E."/>
            <person name="Gerwick W.H."/>
            <person name="Gerwick L."/>
        </authorList>
    </citation>
    <scope>NUCLEOTIDE SEQUENCE [LARGE SCALE GENOMIC DNA]</scope>
    <source>
        <strain evidence="4">JHB</strain>
    </source>
</reference>
<name>A0A1D9FU01_MOOP1</name>
<organism evidence="3 4">
    <name type="scientific">Moorena producens (strain JHB)</name>
    <dbReference type="NCBI Taxonomy" id="1454205"/>
    <lineage>
        <taxon>Bacteria</taxon>
        <taxon>Bacillati</taxon>
        <taxon>Cyanobacteriota</taxon>
        <taxon>Cyanophyceae</taxon>
        <taxon>Coleofasciculales</taxon>
        <taxon>Coleofasciculaceae</taxon>
        <taxon>Moorena</taxon>
    </lineage>
</organism>
<dbReference type="SUPFAM" id="SSF48179">
    <property type="entry name" value="6-phosphogluconate dehydrogenase C-terminal domain-like"/>
    <property type="match status" value="2"/>
</dbReference>
<protein>
    <submittedName>
        <fullName evidence="3">NAD(P)-dependent oxidoreductase</fullName>
    </submittedName>
</protein>
<dbReference type="InterPro" id="IPR006115">
    <property type="entry name" value="6PGDH_NADP-bd"/>
</dbReference>
<dbReference type="InterPro" id="IPR029154">
    <property type="entry name" value="HIBADH-like_NADP-bd"/>
</dbReference>
<dbReference type="Proteomes" id="UP000176944">
    <property type="component" value="Chromosome"/>
</dbReference>
<dbReference type="PANTHER" id="PTHR22981:SF84">
    <property type="entry name" value="3-HYDROXYISOBUTYRATE DEHYDROGENASE"/>
    <property type="match status" value="1"/>
</dbReference>
<dbReference type="GO" id="GO:0051287">
    <property type="term" value="F:NAD binding"/>
    <property type="evidence" value="ECO:0007669"/>
    <property type="project" value="InterPro"/>
</dbReference>
<sequence length="437" mass="49019">MTKQKIAYIGTGAMGKQHIYKLLKDGYEVQVYDKYPEAAKTVIAAGAVWKDSPKEVAQGADLVITNLPLPHHVLENMLGETGAVEGMRPGATWMDFSTTDYHNTQHIAQEAAKKGLFSLESPVSNLSHMGVDFCNASFYVSGDREGYDLSKETLDAIGKISFFVSNTIGEAQTVKLLTNLLFYTAMVTAGEVYMICKVYGIPLLWMWDYIRASQGNSFVTEQVSPFIFDGSYDYSCSLEITVKDTDLTVKLADELNVPLPLGRIVEERYREAGQKYDAHDNHVKVTKLIEEDNNLDLRVPDFTAPSPYGLNRSYVHSSERVTDNFGRIKPLPYQLEYTTPEPLKDEKLMDIAQSLTEFMAYINYLILKEANHLGKNMGLSDELLVDVIRWSCGTSWVFDNIDAYQPHPEIVEKIKSFDFGSKAKLPVITKLLAHLSA</sequence>
<dbReference type="AlphaFoldDB" id="A0A1D9FU01"/>
<dbReference type="Gene3D" id="1.10.1040.10">
    <property type="entry name" value="N-(1-d-carboxylethyl)-l-norvaline Dehydrogenase, domain 2"/>
    <property type="match status" value="2"/>
</dbReference>
<dbReference type="InterPro" id="IPR036291">
    <property type="entry name" value="NAD(P)-bd_dom_sf"/>
</dbReference>
<dbReference type="EMBL" id="CP017708">
    <property type="protein sequence ID" value="AOY78785.1"/>
    <property type="molecule type" value="Genomic_DNA"/>
</dbReference>
<dbReference type="Pfam" id="PF14833">
    <property type="entry name" value="NAD_binding_11"/>
    <property type="match status" value="1"/>
</dbReference>
<dbReference type="PANTHER" id="PTHR22981">
    <property type="entry name" value="3-HYDROXYISOBUTYRATE DEHYDROGENASE-RELATED"/>
    <property type="match status" value="1"/>
</dbReference>
<feature type="domain" description="6-phosphogluconate dehydrogenase NADP-binding" evidence="1">
    <location>
        <begin position="5"/>
        <end position="160"/>
    </location>
</feature>
<dbReference type="InterPro" id="IPR013328">
    <property type="entry name" value="6PGD_dom2"/>
</dbReference>
<dbReference type="InterPro" id="IPR008927">
    <property type="entry name" value="6-PGluconate_DH-like_C_sf"/>
</dbReference>
<evidence type="ECO:0000259" key="2">
    <source>
        <dbReference type="Pfam" id="PF14833"/>
    </source>
</evidence>
<feature type="domain" description="3-hydroxyisobutyrate dehydrogenase-like NAD-binding" evidence="2">
    <location>
        <begin position="169"/>
        <end position="288"/>
    </location>
</feature>
<dbReference type="GO" id="GO:0050661">
    <property type="term" value="F:NADP binding"/>
    <property type="evidence" value="ECO:0007669"/>
    <property type="project" value="InterPro"/>
</dbReference>